<evidence type="ECO:0000313" key="17">
    <source>
        <dbReference type="EMBL" id="VTN12474.1"/>
    </source>
</evidence>
<evidence type="ECO:0000256" key="3">
    <source>
        <dbReference type="ARBA" id="ARBA00005186"/>
    </source>
</evidence>
<dbReference type="Proteomes" id="UP000339249">
    <property type="component" value="Unassembled WGS sequence"/>
</dbReference>
<dbReference type="GO" id="GO:0030244">
    <property type="term" value="P:cellulose biosynthetic process"/>
    <property type="evidence" value="ECO:0007669"/>
    <property type="project" value="UniProtKB-KW"/>
</dbReference>
<keyword evidence="7 15" id="KW-1003">Cell membrane</keyword>
<keyword evidence="12" id="KW-1133">Transmembrane helix</keyword>
<accession>A0A4V6YW47</accession>
<evidence type="ECO:0000256" key="4">
    <source>
        <dbReference type="ARBA" id="ARBA00010714"/>
    </source>
</evidence>
<proteinExistence type="inferred from homology"/>
<evidence type="ECO:0000256" key="11">
    <source>
        <dbReference type="ARBA" id="ARBA00022916"/>
    </source>
</evidence>
<comment type="function">
    <text evidence="1 15">Binds the cellulose synthase activator, bis-(3'-5') cyclic diguanylic acid (c-di-GMP).</text>
</comment>
<evidence type="ECO:0000256" key="12">
    <source>
        <dbReference type="ARBA" id="ARBA00022989"/>
    </source>
</evidence>
<keyword evidence="10" id="KW-0812">Transmembrane</keyword>
<evidence type="ECO:0000256" key="10">
    <source>
        <dbReference type="ARBA" id="ARBA00022692"/>
    </source>
</evidence>
<evidence type="ECO:0000313" key="18">
    <source>
        <dbReference type="Proteomes" id="UP000339249"/>
    </source>
</evidence>
<keyword evidence="13" id="KW-0472">Membrane</keyword>
<evidence type="ECO:0000256" key="7">
    <source>
        <dbReference type="ARBA" id="ARBA00022475"/>
    </source>
</evidence>
<gene>
    <name evidence="17" type="primary">bcsB_2</name>
    <name evidence="17" type="ORF">NCTC9185_04453</name>
</gene>
<comment type="similarity">
    <text evidence="4 15">Belongs to the AcsB/BcsB family.</text>
</comment>
<comment type="subcellular location">
    <subcellularLocation>
        <location evidence="2">Cell inner membrane</location>
        <topology evidence="2">Single-pass membrane protein</topology>
    </subcellularLocation>
</comment>
<evidence type="ECO:0000256" key="6">
    <source>
        <dbReference type="ARBA" id="ARBA00021844"/>
    </source>
</evidence>
<comment type="subunit">
    <text evidence="5 15">Tightly associated with the cellulose synthase catalytic subunit.</text>
</comment>
<dbReference type="GO" id="GO:0006011">
    <property type="term" value="P:UDP-alpha-D-glucose metabolic process"/>
    <property type="evidence" value="ECO:0007669"/>
    <property type="project" value="InterPro"/>
</dbReference>
<evidence type="ECO:0000256" key="8">
    <source>
        <dbReference type="ARBA" id="ARBA00022519"/>
    </source>
</evidence>
<organism evidence="17 18">
    <name type="scientific">Raoultella terrigena</name>
    <name type="common">Klebsiella terrigena</name>
    <dbReference type="NCBI Taxonomy" id="577"/>
    <lineage>
        <taxon>Bacteria</taxon>
        <taxon>Pseudomonadati</taxon>
        <taxon>Pseudomonadota</taxon>
        <taxon>Gammaproteobacteria</taxon>
        <taxon>Enterobacterales</taxon>
        <taxon>Enterobacteriaceae</taxon>
        <taxon>Klebsiella/Raoultella group</taxon>
        <taxon>Raoultella</taxon>
    </lineage>
</organism>
<dbReference type="InterPro" id="IPR018513">
    <property type="entry name" value="Cell_synthase_bac"/>
</dbReference>
<evidence type="ECO:0000256" key="16">
    <source>
        <dbReference type="SAM" id="MobiDB-lite"/>
    </source>
</evidence>
<evidence type="ECO:0000256" key="14">
    <source>
        <dbReference type="ARBA" id="ARBA00033444"/>
    </source>
</evidence>
<evidence type="ECO:0000256" key="1">
    <source>
        <dbReference type="ARBA" id="ARBA00002057"/>
    </source>
</evidence>
<comment type="pathway">
    <text evidence="3 15">Glycan metabolism; bacterial cellulose biosynthesis.</text>
</comment>
<dbReference type="AlphaFoldDB" id="A0A4V6YW47"/>
<feature type="region of interest" description="Disordered" evidence="16">
    <location>
        <begin position="109"/>
        <end position="136"/>
    </location>
</feature>
<keyword evidence="11 15" id="KW-0135">Cellulose biosynthesis</keyword>
<evidence type="ECO:0000256" key="9">
    <source>
        <dbReference type="ARBA" id="ARBA00022636"/>
    </source>
</evidence>
<keyword evidence="8 15" id="KW-0997">Cell inner membrane</keyword>
<dbReference type="PRINTS" id="PR01440">
    <property type="entry name" value="CELLSNTHASEB"/>
</dbReference>
<evidence type="ECO:0000256" key="15">
    <source>
        <dbReference type="RuleBase" id="RU365021"/>
    </source>
</evidence>
<keyword evidence="9 15" id="KW-0973">c-di-GMP</keyword>
<protein>
    <recommendedName>
        <fullName evidence="6 15">Cyclic di-GMP-binding protein</fullName>
    </recommendedName>
    <alternativeName>
        <fullName evidence="14 15">Cellulose synthase regulatory subunit</fullName>
    </alternativeName>
</protein>
<dbReference type="Pfam" id="PF03170">
    <property type="entry name" value="BcsB"/>
    <property type="match status" value="1"/>
</dbReference>
<dbReference type="UniPathway" id="UPA00694"/>
<reference evidence="17 18" key="1">
    <citation type="submission" date="2019-04" db="EMBL/GenBank/DDBJ databases">
        <authorList>
            <consortium name="Pathogen Informatics"/>
        </authorList>
    </citation>
    <scope>NUCLEOTIDE SEQUENCE [LARGE SCALE GENOMIC DNA]</scope>
    <source>
        <strain evidence="17 18">NCTC9185</strain>
    </source>
</reference>
<dbReference type="PANTHER" id="PTHR39083">
    <property type="entry name" value="CYCLIC DI-GMP-BINDING PROTEIN"/>
    <property type="match status" value="1"/>
</dbReference>
<evidence type="ECO:0000256" key="5">
    <source>
        <dbReference type="ARBA" id="ARBA00011437"/>
    </source>
</evidence>
<dbReference type="PANTHER" id="PTHR39083:SF1">
    <property type="entry name" value="CYCLIC DI-GMP-BINDING PROTEIN"/>
    <property type="match status" value="1"/>
</dbReference>
<dbReference type="EMBL" id="CABDVU010000001">
    <property type="protein sequence ID" value="VTN12474.1"/>
    <property type="molecule type" value="Genomic_DNA"/>
</dbReference>
<evidence type="ECO:0000256" key="13">
    <source>
        <dbReference type="ARBA" id="ARBA00023136"/>
    </source>
</evidence>
<evidence type="ECO:0000256" key="2">
    <source>
        <dbReference type="ARBA" id="ARBA00004377"/>
    </source>
</evidence>
<feature type="compositionally biased region" description="Basic and acidic residues" evidence="16">
    <location>
        <begin position="115"/>
        <end position="136"/>
    </location>
</feature>
<name>A0A4V6YW47_RAOTE</name>
<dbReference type="GO" id="GO:0005886">
    <property type="term" value="C:plasma membrane"/>
    <property type="evidence" value="ECO:0007669"/>
    <property type="project" value="UniProtKB-SubCell"/>
</dbReference>
<dbReference type="InterPro" id="IPR003920">
    <property type="entry name" value="Cell_synth_B"/>
</dbReference>
<sequence length="136" mass="15481">MRLEFVGHYPRRFVKNPASSTLWLDIGRDSNLDLTYQSLKVRNDLSHFPVPFYDSRDNRPLNLPMVFASAPDGQQQQAAAIVASWFGSKAGWRGSSSRSISTRCRIATPSFLPTNDRRPDFLREHPPVNAPDHRND</sequence>